<evidence type="ECO:0000313" key="4">
    <source>
        <dbReference type="Proteomes" id="UP000274920"/>
    </source>
</evidence>
<gene>
    <name evidence="3" type="ORF">EBB54_01920</name>
</gene>
<keyword evidence="3" id="KW-0808">Transferase</keyword>
<dbReference type="Pfam" id="PF00534">
    <property type="entry name" value="Glycos_transf_1"/>
    <property type="match status" value="1"/>
</dbReference>
<sequence length="360" mass="42023">MNKNHRRLFFFIGDMSHSSGTERVLSIIANGLLKRGYQVSLISLGGNGKTFFSLDKSIKVYWAAQERKNPGIIGNLQYLTALLSRERPDFLVDVDIILGCYSIFLKYRMPEIRWISWEHFNYYYHFERNHFLRKIVRRMVTRYSNHLIVLTEEDKKYYQKNLRLTCALTQIYNPVPYEDTFFKREELPFILAAGRLTEAKGFDLLIESWSLLEPKYTHWAVVVAGDGKDRSALEKKAAKAGIKNMRFVGAVSNIEEYYKNAAFFVLPSRNEGFAMVLLEAMFFSLPAVCYSCKTGPKEVICDGTNGFLVEPWDIKDFACKMEVLMNDKEMRREMGRQAADSVRKFEKENILDEWERIFAR</sequence>
<proteinExistence type="predicted"/>
<dbReference type="GO" id="GO:0016757">
    <property type="term" value="F:glycosyltransferase activity"/>
    <property type="evidence" value="ECO:0007669"/>
    <property type="project" value="InterPro"/>
</dbReference>
<dbReference type="AlphaFoldDB" id="A0A426DBX2"/>
<dbReference type="CDD" id="cd03820">
    <property type="entry name" value="GT4_AmsD-like"/>
    <property type="match status" value="1"/>
</dbReference>
<dbReference type="PANTHER" id="PTHR12526:SF630">
    <property type="entry name" value="GLYCOSYLTRANSFERASE"/>
    <property type="match status" value="1"/>
</dbReference>
<dbReference type="EMBL" id="RHJS01000002">
    <property type="protein sequence ID" value="RRK30271.1"/>
    <property type="molecule type" value="Genomic_DNA"/>
</dbReference>
<feature type="domain" description="Glycosyltransferase subfamily 4-like N-terminal" evidence="2">
    <location>
        <begin position="19"/>
        <end position="176"/>
    </location>
</feature>
<name>A0A426DBX2_9FIRM</name>
<dbReference type="RefSeq" id="WP_125126118.1">
    <property type="nucleotide sequence ID" value="NZ_RHJS01000002.1"/>
</dbReference>
<dbReference type="PANTHER" id="PTHR12526">
    <property type="entry name" value="GLYCOSYLTRANSFERASE"/>
    <property type="match status" value="1"/>
</dbReference>
<evidence type="ECO:0000259" key="2">
    <source>
        <dbReference type="Pfam" id="PF13439"/>
    </source>
</evidence>
<dbReference type="Gene3D" id="3.40.50.2000">
    <property type="entry name" value="Glycogen Phosphorylase B"/>
    <property type="match status" value="2"/>
</dbReference>
<evidence type="ECO:0000259" key="1">
    <source>
        <dbReference type="Pfam" id="PF00534"/>
    </source>
</evidence>
<protein>
    <submittedName>
        <fullName evidence="3">Glycosyltransferase family 4 protein</fullName>
    </submittedName>
</protein>
<dbReference type="InterPro" id="IPR028098">
    <property type="entry name" value="Glyco_trans_4-like_N"/>
</dbReference>
<evidence type="ECO:0000313" key="3">
    <source>
        <dbReference type="EMBL" id="RRK30271.1"/>
    </source>
</evidence>
<keyword evidence="4" id="KW-1185">Reference proteome</keyword>
<dbReference type="Pfam" id="PF13439">
    <property type="entry name" value="Glyco_transf_4"/>
    <property type="match status" value="1"/>
</dbReference>
<feature type="domain" description="Glycosyl transferase family 1" evidence="1">
    <location>
        <begin position="183"/>
        <end position="339"/>
    </location>
</feature>
<dbReference type="SUPFAM" id="SSF53756">
    <property type="entry name" value="UDP-Glycosyltransferase/glycogen phosphorylase"/>
    <property type="match status" value="1"/>
</dbReference>
<dbReference type="InterPro" id="IPR001296">
    <property type="entry name" value="Glyco_trans_1"/>
</dbReference>
<comment type="caution">
    <text evidence="3">The sequence shown here is derived from an EMBL/GenBank/DDBJ whole genome shotgun (WGS) entry which is preliminary data.</text>
</comment>
<accession>A0A426DBX2</accession>
<dbReference type="Proteomes" id="UP000274920">
    <property type="component" value="Unassembled WGS sequence"/>
</dbReference>
<reference evidence="3" key="1">
    <citation type="submission" date="2018-10" db="EMBL/GenBank/DDBJ databases">
        <title>Schaedlerella arabinophila gen. nov. sp. nov., isolated from the mouse intestinal tract and comparative analysis with the genome of the closely related altered Schaedler flora strain ASF502.</title>
        <authorList>
            <person name="Miyake S."/>
            <person name="Soh M."/>
            <person name="Seedorf H."/>
        </authorList>
    </citation>
    <scope>NUCLEOTIDE SEQUENCE [LARGE SCALE GENOMIC DNA]</scope>
    <source>
        <strain evidence="3">DSM 106076</strain>
    </source>
</reference>
<organism evidence="3 4">
    <name type="scientific">Schaedlerella arabinosiphila</name>
    <dbReference type="NCBI Taxonomy" id="2044587"/>
    <lineage>
        <taxon>Bacteria</taxon>
        <taxon>Bacillati</taxon>
        <taxon>Bacillota</taxon>
        <taxon>Clostridia</taxon>
        <taxon>Lachnospirales</taxon>
        <taxon>Lachnospiraceae</taxon>
        <taxon>Schaedlerella</taxon>
    </lineage>
</organism>